<accession>A0A833Z127</accession>
<dbReference type="Proteomes" id="UP000664940">
    <property type="component" value="Unassembled WGS sequence"/>
</dbReference>
<protein>
    <submittedName>
        <fullName evidence="1">Inosine triphosphatase</fullName>
    </submittedName>
</protein>
<dbReference type="AlphaFoldDB" id="A0A833Z127"/>
<evidence type="ECO:0000313" key="2">
    <source>
        <dbReference type="Proteomes" id="UP000664940"/>
    </source>
</evidence>
<evidence type="ECO:0000313" key="1">
    <source>
        <dbReference type="EMBL" id="KAF6088158.1"/>
    </source>
</evidence>
<name>A0A833Z127_9CHIR</name>
<comment type="caution">
    <text evidence="1">The sequence shown here is derived from an EMBL/GenBank/DDBJ whole genome shotgun (WGS) entry which is preliminary data.</text>
</comment>
<dbReference type="EMBL" id="JABVXQ010000010">
    <property type="protein sequence ID" value="KAF6088158.1"/>
    <property type="molecule type" value="Genomic_DNA"/>
</dbReference>
<proteinExistence type="predicted"/>
<sequence>MPSAPSPSVLGMQVSLCACSGAGPRAGSWYPEAAGTLAGTPAFSLMDTSKRMQRCPKLRRMPSPIASGPCVSCRNTLAASPLLGPVMSMLAGDPGRASLRPIRQVLPAQYVLQGYFLGVLSET</sequence>
<organism evidence="1 2">
    <name type="scientific">Phyllostomus discolor</name>
    <name type="common">pale spear-nosed bat</name>
    <dbReference type="NCBI Taxonomy" id="89673"/>
    <lineage>
        <taxon>Eukaryota</taxon>
        <taxon>Metazoa</taxon>
        <taxon>Chordata</taxon>
        <taxon>Craniata</taxon>
        <taxon>Vertebrata</taxon>
        <taxon>Euteleostomi</taxon>
        <taxon>Mammalia</taxon>
        <taxon>Eutheria</taxon>
        <taxon>Laurasiatheria</taxon>
        <taxon>Chiroptera</taxon>
        <taxon>Yangochiroptera</taxon>
        <taxon>Phyllostomidae</taxon>
        <taxon>Phyllostominae</taxon>
        <taxon>Phyllostomus</taxon>
    </lineage>
</organism>
<gene>
    <name evidence="1" type="ORF">HJG60_006959</name>
</gene>
<reference evidence="1 2" key="1">
    <citation type="journal article" date="2020" name="Nature">
        <title>Six reference-quality genomes reveal evolution of bat adaptations.</title>
        <authorList>
            <person name="Jebb D."/>
            <person name="Huang Z."/>
            <person name="Pippel M."/>
            <person name="Hughes G.M."/>
            <person name="Lavrichenko K."/>
            <person name="Devanna P."/>
            <person name="Winkler S."/>
            <person name="Jermiin L.S."/>
            <person name="Skirmuntt E.C."/>
            <person name="Katzourakis A."/>
            <person name="Burkitt-Gray L."/>
            <person name="Ray D.A."/>
            <person name="Sullivan K.A.M."/>
            <person name="Roscito J.G."/>
            <person name="Kirilenko B.M."/>
            <person name="Davalos L.M."/>
            <person name="Corthals A.P."/>
            <person name="Power M.L."/>
            <person name="Jones G."/>
            <person name="Ransome R.D."/>
            <person name="Dechmann D.K.N."/>
            <person name="Locatelli A.G."/>
            <person name="Puechmaille S.J."/>
            <person name="Fedrigo O."/>
            <person name="Jarvis E.D."/>
            <person name="Hiller M."/>
            <person name="Vernes S.C."/>
            <person name="Myers E.W."/>
            <person name="Teeling E.C."/>
        </authorList>
    </citation>
    <scope>NUCLEOTIDE SEQUENCE [LARGE SCALE GENOMIC DNA]</scope>
    <source>
        <strain evidence="1">Bat1K_MPI-CBG_1</strain>
    </source>
</reference>